<organism evidence="1 2">
    <name type="scientific">Phytophthora cactorum</name>
    <dbReference type="NCBI Taxonomy" id="29920"/>
    <lineage>
        <taxon>Eukaryota</taxon>
        <taxon>Sar</taxon>
        <taxon>Stramenopiles</taxon>
        <taxon>Oomycota</taxon>
        <taxon>Peronosporomycetes</taxon>
        <taxon>Peronosporales</taxon>
        <taxon>Peronosporaceae</taxon>
        <taxon>Phytophthora</taxon>
    </lineage>
</organism>
<comment type="caution">
    <text evidence="1">The sequence shown here is derived from an EMBL/GenBank/DDBJ whole genome shotgun (WGS) entry which is preliminary data.</text>
</comment>
<protein>
    <recommendedName>
        <fullName evidence="3">Reverse transcriptase domain-containing protein</fullName>
    </recommendedName>
</protein>
<keyword evidence="2" id="KW-1185">Reference proteome</keyword>
<reference evidence="1 2" key="1">
    <citation type="submission" date="2018-01" db="EMBL/GenBank/DDBJ databases">
        <title>Draft genome of the strawberry crown rot pathogen Phytophthora cactorum.</title>
        <authorList>
            <person name="Armitage A.D."/>
            <person name="Lysoe E."/>
            <person name="Nellist C.F."/>
            <person name="Harrison R.J."/>
            <person name="Brurberg M.B."/>
        </authorList>
    </citation>
    <scope>NUCLEOTIDE SEQUENCE [LARGE SCALE GENOMIC DNA]</scope>
    <source>
        <strain evidence="1 2">10300</strain>
    </source>
</reference>
<dbReference type="Proteomes" id="UP000251314">
    <property type="component" value="Unassembled WGS sequence"/>
</dbReference>
<dbReference type="SUPFAM" id="SSF56672">
    <property type="entry name" value="DNA/RNA polymerases"/>
    <property type="match status" value="1"/>
</dbReference>
<dbReference type="VEuPathDB" id="FungiDB:PC110_g15897"/>
<dbReference type="EMBL" id="MJFZ01000544">
    <property type="protein sequence ID" value="RAW27706.1"/>
    <property type="molecule type" value="Genomic_DNA"/>
</dbReference>
<dbReference type="OrthoDB" id="125010at2759"/>
<accession>A0A329RVU0</accession>
<sequence length="139" mass="16284">MIVLTKEMIQAIATDIKRYDEPDNVSSEKAKRCLHTDWKPFQKNPAYSLLIEYNDNEFKPELPDGLPMKRSIEHRTDVKEQNIAMYRQPWRLSPEQKAEINKCVRDTITKGLNRPSISSHAAPTFCVRKLVGWRIVHDY</sequence>
<proteinExistence type="predicted"/>
<dbReference type="AlphaFoldDB" id="A0A329RVU0"/>
<evidence type="ECO:0000313" key="1">
    <source>
        <dbReference type="EMBL" id="RAW27706.1"/>
    </source>
</evidence>
<name>A0A329RVU0_9STRA</name>
<evidence type="ECO:0000313" key="2">
    <source>
        <dbReference type="Proteomes" id="UP000251314"/>
    </source>
</evidence>
<dbReference type="InterPro" id="IPR043502">
    <property type="entry name" value="DNA/RNA_pol_sf"/>
</dbReference>
<evidence type="ECO:0008006" key="3">
    <source>
        <dbReference type="Google" id="ProtNLM"/>
    </source>
</evidence>
<dbReference type="Gene3D" id="3.10.10.10">
    <property type="entry name" value="HIV Type 1 Reverse Transcriptase, subunit A, domain 1"/>
    <property type="match status" value="1"/>
</dbReference>
<gene>
    <name evidence="1" type="ORF">PC110_g15897</name>
</gene>